<keyword evidence="2" id="KW-1185">Reference proteome</keyword>
<reference evidence="1 2" key="1">
    <citation type="journal article" date="2020" name="ISME J.">
        <title>Uncovering the hidden diversity of litter-decomposition mechanisms in mushroom-forming fungi.</title>
        <authorList>
            <person name="Floudas D."/>
            <person name="Bentzer J."/>
            <person name="Ahren D."/>
            <person name="Johansson T."/>
            <person name="Persson P."/>
            <person name="Tunlid A."/>
        </authorList>
    </citation>
    <scope>NUCLEOTIDE SEQUENCE [LARGE SCALE GENOMIC DNA]</scope>
    <source>
        <strain evidence="1 2">CBS 406.79</strain>
    </source>
</reference>
<evidence type="ECO:0000313" key="2">
    <source>
        <dbReference type="Proteomes" id="UP000518752"/>
    </source>
</evidence>
<comment type="caution">
    <text evidence="1">The sequence shown here is derived from an EMBL/GenBank/DDBJ whole genome shotgun (WGS) entry which is preliminary data.</text>
</comment>
<name>A0A8H5D235_9AGAR</name>
<protein>
    <recommendedName>
        <fullName evidence="3">Enoyl-CoA hydratase</fullName>
    </recommendedName>
</protein>
<evidence type="ECO:0008006" key="3">
    <source>
        <dbReference type="Google" id="ProtNLM"/>
    </source>
</evidence>
<gene>
    <name evidence="1" type="ORF">D9757_012591</name>
</gene>
<dbReference type="InterPro" id="IPR029045">
    <property type="entry name" value="ClpP/crotonase-like_dom_sf"/>
</dbReference>
<proteinExistence type="predicted"/>
<dbReference type="SUPFAM" id="SSF52096">
    <property type="entry name" value="ClpP/crotonase"/>
    <property type="match status" value="1"/>
</dbReference>
<evidence type="ECO:0000313" key="1">
    <source>
        <dbReference type="EMBL" id="KAF5350737.1"/>
    </source>
</evidence>
<dbReference type="Gene3D" id="3.90.226.10">
    <property type="entry name" value="2-enoyl-CoA Hydratase, Chain A, domain 1"/>
    <property type="match status" value="1"/>
</dbReference>
<organism evidence="1 2">
    <name type="scientific">Collybiopsis confluens</name>
    <dbReference type="NCBI Taxonomy" id="2823264"/>
    <lineage>
        <taxon>Eukaryota</taxon>
        <taxon>Fungi</taxon>
        <taxon>Dikarya</taxon>
        <taxon>Basidiomycota</taxon>
        <taxon>Agaricomycotina</taxon>
        <taxon>Agaricomycetes</taxon>
        <taxon>Agaricomycetidae</taxon>
        <taxon>Agaricales</taxon>
        <taxon>Marasmiineae</taxon>
        <taxon>Omphalotaceae</taxon>
        <taxon>Collybiopsis</taxon>
    </lineage>
</organism>
<dbReference type="OrthoDB" id="2018133at2759"/>
<dbReference type="Proteomes" id="UP000518752">
    <property type="component" value="Unassembled WGS sequence"/>
</dbReference>
<dbReference type="EMBL" id="JAACJN010000293">
    <property type="protein sequence ID" value="KAF5350737.1"/>
    <property type="molecule type" value="Genomic_DNA"/>
</dbReference>
<accession>A0A8H5D235</accession>
<dbReference type="AlphaFoldDB" id="A0A8H5D235"/>
<sequence>MRPDSPNLSSLYQDILPNKEDVLPAALSFAKTIAATSAPVSITYTKGLLHHPGMTIEENHLLDSRAIKRRGASKDGEEGLKAFMQRRSPNFPDTVSGETSWYPWWKSRDVNQPKTKL</sequence>